<dbReference type="RefSeq" id="WP_123752617.1">
    <property type="nucleotide sequence ID" value="NZ_RJUR01000011.1"/>
</dbReference>
<organism evidence="1 2">
    <name type="scientific">Pseudomonas putida</name>
    <name type="common">Arthrobacter siderocapsulatus</name>
    <dbReference type="NCBI Taxonomy" id="303"/>
    <lineage>
        <taxon>Bacteria</taxon>
        <taxon>Pseudomonadati</taxon>
        <taxon>Pseudomonadota</taxon>
        <taxon>Gammaproteobacteria</taxon>
        <taxon>Pseudomonadales</taxon>
        <taxon>Pseudomonadaceae</taxon>
        <taxon>Pseudomonas</taxon>
    </lineage>
</organism>
<evidence type="ECO:0000313" key="1">
    <source>
        <dbReference type="EMBL" id="ROQ53645.1"/>
    </source>
</evidence>
<name>A0A9X8HMT9_PSEPU</name>
<dbReference type="Proteomes" id="UP000269115">
    <property type="component" value="Unassembled WGS sequence"/>
</dbReference>
<reference evidence="1 2" key="1">
    <citation type="submission" date="2018-11" db="EMBL/GenBank/DDBJ databases">
        <title>Genomic analyses of the natural microbiome of Caenorhabditis elegans.</title>
        <authorList>
            <person name="Samuel B."/>
        </authorList>
    </citation>
    <scope>NUCLEOTIDE SEQUENCE [LARGE SCALE GENOMIC DNA]</scope>
    <source>
        <strain evidence="1 2">BIGb0473</strain>
    </source>
</reference>
<comment type="caution">
    <text evidence="1">The sequence shown here is derived from an EMBL/GenBank/DDBJ whole genome shotgun (WGS) entry which is preliminary data.</text>
</comment>
<dbReference type="EMBL" id="RJUR01000011">
    <property type="protein sequence ID" value="ROQ53645.1"/>
    <property type="molecule type" value="Genomic_DNA"/>
</dbReference>
<sequence length="61" mass="6650">MGEVVDIESKQPHLVVHASDAAHVIPLSLLEDVAKGAKPSVILSEPVVRRIIEEWLQQVTA</sequence>
<evidence type="ECO:0000313" key="2">
    <source>
        <dbReference type="Proteomes" id="UP000269115"/>
    </source>
</evidence>
<protein>
    <submittedName>
        <fullName evidence="1">Uncharacterized protein</fullName>
    </submittedName>
</protein>
<dbReference type="AlphaFoldDB" id="A0A9X8HMT9"/>
<proteinExistence type="predicted"/>
<gene>
    <name evidence="1" type="ORF">EDF85_1409</name>
</gene>
<accession>A0A9X8HMT9</accession>